<proteinExistence type="predicted"/>
<feature type="region of interest" description="Disordered" evidence="1">
    <location>
        <begin position="128"/>
        <end position="164"/>
    </location>
</feature>
<evidence type="ECO:0000313" key="2">
    <source>
        <dbReference type="EMBL" id="TFK33121.1"/>
    </source>
</evidence>
<feature type="compositionally biased region" description="Basic and acidic residues" evidence="1">
    <location>
        <begin position="256"/>
        <end position="268"/>
    </location>
</feature>
<evidence type="ECO:0000313" key="3">
    <source>
        <dbReference type="Proteomes" id="UP000308652"/>
    </source>
</evidence>
<reference evidence="2 3" key="1">
    <citation type="journal article" date="2019" name="Nat. Ecol. Evol.">
        <title>Megaphylogeny resolves global patterns of mushroom evolution.</title>
        <authorList>
            <person name="Varga T."/>
            <person name="Krizsan K."/>
            <person name="Foldi C."/>
            <person name="Dima B."/>
            <person name="Sanchez-Garcia M."/>
            <person name="Sanchez-Ramirez S."/>
            <person name="Szollosi G.J."/>
            <person name="Szarkandi J.G."/>
            <person name="Papp V."/>
            <person name="Albert L."/>
            <person name="Andreopoulos W."/>
            <person name="Angelini C."/>
            <person name="Antonin V."/>
            <person name="Barry K.W."/>
            <person name="Bougher N.L."/>
            <person name="Buchanan P."/>
            <person name="Buyck B."/>
            <person name="Bense V."/>
            <person name="Catcheside P."/>
            <person name="Chovatia M."/>
            <person name="Cooper J."/>
            <person name="Damon W."/>
            <person name="Desjardin D."/>
            <person name="Finy P."/>
            <person name="Geml J."/>
            <person name="Haridas S."/>
            <person name="Hughes K."/>
            <person name="Justo A."/>
            <person name="Karasinski D."/>
            <person name="Kautmanova I."/>
            <person name="Kiss B."/>
            <person name="Kocsube S."/>
            <person name="Kotiranta H."/>
            <person name="LaButti K.M."/>
            <person name="Lechner B.E."/>
            <person name="Liimatainen K."/>
            <person name="Lipzen A."/>
            <person name="Lukacs Z."/>
            <person name="Mihaltcheva S."/>
            <person name="Morgado L.N."/>
            <person name="Niskanen T."/>
            <person name="Noordeloos M.E."/>
            <person name="Ohm R.A."/>
            <person name="Ortiz-Santana B."/>
            <person name="Ovrebo C."/>
            <person name="Racz N."/>
            <person name="Riley R."/>
            <person name="Savchenko A."/>
            <person name="Shiryaev A."/>
            <person name="Soop K."/>
            <person name="Spirin V."/>
            <person name="Szebenyi C."/>
            <person name="Tomsovsky M."/>
            <person name="Tulloss R.E."/>
            <person name="Uehling J."/>
            <person name="Grigoriev I.V."/>
            <person name="Vagvolgyi C."/>
            <person name="Papp T."/>
            <person name="Martin F.M."/>
            <person name="Miettinen O."/>
            <person name="Hibbett D.S."/>
            <person name="Nagy L.G."/>
        </authorList>
    </citation>
    <scope>NUCLEOTIDE SEQUENCE [LARGE SCALE GENOMIC DNA]</scope>
    <source>
        <strain evidence="2 3">CBS 166.37</strain>
    </source>
</reference>
<sequence>MMEEAIRNGTWIAPLPGMPGANARGGANKVDLSKKPRMWEAYLGSQGKRWRVQGRGRDSMLFGEGGEGTWEGVLPFAAVWVGEKGEKGDQEAGVAASSNAVQGTTADADAPRAPVQARARNVLRSFGRMISPVSTSPTSPLPASPASPATDQPTNGSSTYLPLGSAPGTLRVAVLIAMPSPRSSSHYPSSSSAPSSLPHPLAGSSSSSSHPTSHPLSSVEEDDDDPLPHLEMGVAELPIVAPPSEHAELGVGTGEVSRKESLGSRESV</sequence>
<feature type="region of interest" description="Disordered" evidence="1">
    <location>
        <begin position="89"/>
        <end position="115"/>
    </location>
</feature>
<feature type="compositionally biased region" description="Polar residues" evidence="1">
    <location>
        <begin position="96"/>
        <end position="105"/>
    </location>
</feature>
<feature type="region of interest" description="Disordered" evidence="1">
    <location>
        <begin position="180"/>
        <end position="268"/>
    </location>
</feature>
<dbReference type="Proteomes" id="UP000308652">
    <property type="component" value="Unassembled WGS sequence"/>
</dbReference>
<name>A0A5C3LWJ1_9AGAR</name>
<feature type="compositionally biased region" description="Polar residues" evidence="1">
    <location>
        <begin position="151"/>
        <end position="160"/>
    </location>
</feature>
<organism evidence="2 3">
    <name type="scientific">Crucibulum laeve</name>
    <dbReference type="NCBI Taxonomy" id="68775"/>
    <lineage>
        <taxon>Eukaryota</taxon>
        <taxon>Fungi</taxon>
        <taxon>Dikarya</taxon>
        <taxon>Basidiomycota</taxon>
        <taxon>Agaricomycotina</taxon>
        <taxon>Agaricomycetes</taxon>
        <taxon>Agaricomycetidae</taxon>
        <taxon>Agaricales</taxon>
        <taxon>Agaricineae</taxon>
        <taxon>Nidulariaceae</taxon>
        <taxon>Crucibulum</taxon>
    </lineage>
</organism>
<feature type="compositionally biased region" description="Low complexity" evidence="1">
    <location>
        <begin position="180"/>
        <end position="218"/>
    </location>
</feature>
<protein>
    <submittedName>
        <fullName evidence="2">Uncharacterized protein</fullName>
    </submittedName>
</protein>
<evidence type="ECO:0000256" key="1">
    <source>
        <dbReference type="SAM" id="MobiDB-lite"/>
    </source>
</evidence>
<keyword evidence="3" id="KW-1185">Reference proteome</keyword>
<dbReference type="EMBL" id="ML213655">
    <property type="protein sequence ID" value="TFK33121.1"/>
    <property type="molecule type" value="Genomic_DNA"/>
</dbReference>
<dbReference type="AlphaFoldDB" id="A0A5C3LWJ1"/>
<dbReference type="OrthoDB" id="2683906at2759"/>
<gene>
    <name evidence="2" type="ORF">BDQ12DRAFT_691652</name>
</gene>
<accession>A0A5C3LWJ1</accession>